<evidence type="ECO:0000313" key="3">
    <source>
        <dbReference type="Proteomes" id="UP000541444"/>
    </source>
</evidence>
<dbReference type="Proteomes" id="UP000541444">
    <property type="component" value="Unassembled WGS sequence"/>
</dbReference>
<protein>
    <submittedName>
        <fullName evidence="2">Uncharacterized protein</fullName>
    </submittedName>
</protein>
<comment type="caution">
    <text evidence="2">The sequence shown here is derived from an EMBL/GenBank/DDBJ whole genome shotgun (WGS) entry which is preliminary data.</text>
</comment>
<gene>
    <name evidence="2" type="ORF">GIB67_014452</name>
</gene>
<organism evidence="2 3">
    <name type="scientific">Kingdonia uniflora</name>
    <dbReference type="NCBI Taxonomy" id="39325"/>
    <lineage>
        <taxon>Eukaryota</taxon>
        <taxon>Viridiplantae</taxon>
        <taxon>Streptophyta</taxon>
        <taxon>Embryophyta</taxon>
        <taxon>Tracheophyta</taxon>
        <taxon>Spermatophyta</taxon>
        <taxon>Magnoliopsida</taxon>
        <taxon>Ranunculales</taxon>
        <taxon>Circaeasteraceae</taxon>
        <taxon>Kingdonia</taxon>
    </lineage>
</organism>
<reference evidence="2 3" key="1">
    <citation type="journal article" date="2020" name="IScience">
        <title>Genome Sequencing of the Endangered Kingdonia uniflora (Circaeasteraceae, Ranunculales) Reveals Potential Mechanisms of Evolutionary Specialization.</title>
        <authorList>
            <person name="Sun Y."/>
            <person name="Deng T."/>
            <person name="Zhang A."/>
            <person name="Moore M.J."/>
            <person name="Landis J.B."/>
            <person name="Lin N."/>
            <person name="Zhang H."/>
            <person name="Zhang X."/>
            <person name="Huang J."/>
            <person name="Zhang X."/>
            <person name="Sun H."/>
            <person name="Wang H."/>
        </authorList>
    </citation>
    <scope>NUCLEOTIDE SEQUENCE [LARGE SCALE GENOMIC DNA]</scope>
    <source>
        <strain evidence="2">TB1705</strain>
        <tissue evidence="2">Leaf</tissue>
    </source>
</reference>
<sequence length="243" mass="26166">MPNSDEDSNPNSTLNTKPERPPQLKKSRTSPSSSSSFGATSVRSLFPSVRRVSTSPPSAHQFFVAGNSINNDPLEKSNGGIYDRDWYYPSLLGPNSARNRVKVVKAAKTTTKLELPPLSARRGEIPVDKGTGTGTEGFDRVVLPGLPISKEIVRDEEGKNLVRELAGVGSKSPPGVRRISRFSTNLIISLALSSDNLLVRSAADSSVLGLFLHALSTNNLYACFSGVSSALARLRRALYPENL</sequence>
<accession>A0A7J7LZ57</accession>
<keyword evidence="3" id="KW-1185">Reference proteome</keyword>
<dbReference type="AlphaFoldDB" id="A0A7J7LZ57"/>
<proteinExistence type="predicted"/>
<feature type="compositionally biased region" description="Low complexity" evidence="1">
    <location>
        <begin position="29"/>
        <end position="40"/>
    </location>
</feature>
<feature type="region of interest" description="Disordered" evidence="1">
    <location>
        <begin position="1"/>
        <end position="40"/>
    </location>
</feature>
<dbReference type="EMBL" id="JACGCM010001872">
    <property type="protein sequence ID" value="KAF6147872.1"/>
    <property type="molecule type" value="Genomic_DNA"/>
</dbReference>
<name>A0A7J7LZ57_9MAGN</name>
<evidence type="ECO:0000256" key="1">
    <source>
        <dbReference type="SAM" id="MobiDB-lite"/>
    </source>
</evidence>
<evidence type="ECO:0000313" key="2">
    <source>
        <dbReference type="EMBL" id="KAF6147872.1"/>
    </source>
</evidence>